<dbReference type="InterPro" id="IPR013083">
    <property type="entry name" value="Znf_RING/FYVE/PHD"/>
</dbReference>
<proteinExistence type="predicted"/>
<evidence type="ECO:0000313" key="7">
    <source>
        <dbReference type="EMBL" id="KAH0466196.1"/>
    </source>
</evidence>
<keyword evidence="8" id="KW-1185">Reference proteome</keyword>
<evidence type="ECO:0000256" key="4">
    <source>
        <dbReference type="PROSITE-ProRule" id="PRU00146"/>
    </source>
</evidence>
<evidence type="ECO:0000256" key="2">
    <source>
        <dbReference type="ARBA" id="ARBA00022771"/>
    </source>
</evidence>
<evidence type="ECO:0000256" key="1">
    <source>
        <dbReference type="ARBA" id="ARBA00022723"/>
    </source>
</evidence>
<dbReference type="PROSITE" id="PS50016">
    <property type="entry name" value="ZF_PHD_2"/>
    <property type="match status" value="1"/>
</dbReference>
<keyword evidence="1" id="KW-0479">Metal-binding</keyword>
<dbReference type="GO" id="GO:0031445">
    <property type="term" value="P:regulation of heterochromatin formation"/>
    <property type="evidence" value="ECO:0007669"/>
    <property type="project" value="TreeGrafter"/>
</dbReference>
<keyword evidence="2 4" id="KW-0863">Zinc-finger</keyword>
<dbReference type="SUPFAM" id="SSF57903">
    <property type="entry name" value="FYVE/PHD zinc finger"/>
    <property type="match status" value="1"/>
</dbReference>
<evidence type="ECO:0000256" key="3">
    <source>
        <dbReference type="ARBA" id="ARBA00022833"/>
    </source>
</evidence>
<evidence type="ECO:0000313" key="8">
    <source>
        <dbReference type="Proteomes" id="UP000775213"/>
    </source>
</evidence>
<dbReference type="Proteomes" id="UP000775213">
    <property type="component" value="Unassembled WGS sequence"/>
</dbReference>
<dbReference type="InterPro" id="IPR019786">
    <property type="entry name" value="Zinc_finger_PHD-type_CS"/>
</dbReference>
<dbReference type="Pfam" id="PF00628">
    <property type="entry name" value="PHD"/>
    <property type="match status" value="1"/>
</dbReference>
<dbReference type="PANTHER" id="PTHR46510">
    <property type="entry name" value="BROMODOMAIN ADJACENT TO ZINC FINGER DOMAIN PROTEIN 1A"/>
    <property type="match status" value="1"/>
</dbReference>
<evidence type="ECO:0000259" key="6">
    <source>
        <dbReference type="PROSITE" id="PS51050"/>
    </source>
</evidence>
<organism evidence="7 8">
    <name type="scientific">Dendrobium chrysotoxum</name>
    <name type="common">Orchid</name>
    <dbReference type="NCBI Taxonomy" id="161865"/>
    <lineage>
        <taxon>Eukaryota</taxon>
        <taxon>Viridiplantae</taxon>
        <taxon>Streptophyta</taxon>
        <taxon>Embryophyta</taxon>
        <taxon>Tracheophyta</taxon>
        <taxon>Spermatophyta</taxon>
        <taxon>Magnoliopsida</taxon>
        <taxon>Liliopsida</taxon>
        <taxon>Asparagales</taxon>
        <taxon>Orchidaceae</taxon>
        <taxon>Epidendroideae</taxon>
        <taxon>Malaxideae</taxon>
        <taxon>Dendrobiinae</taxon>
        <taxon>Dendrobium</taxon>
    </lineage>
</organism>
<dbReference type="AlphaFoldDB" id="A0AAV7HBA0"/>
<feature type="domain" description="PHD-type" evidence="5">
    <location>
        <begin position="323"/>
        <end position="373"/>
    </location>
</feature>
<dbReference type="InterPro" id="IPR011011">
    <property type="entry name" value="Znf_FYVE_PHD"/>
</dbReference>
<dbReference type="EMBL" id="JAGFBR010000006">
    <property type="protein sequence ID" value="KAH0466196.1"/>
    <property type="molecule type" value="Genomic_DNA"/>
</dbReference>
<dbReference type="GO" id="GO:0000228">
    <property type="term" value="C:nuclear chromosome"/>
    <property type="evidence" value="ECO:0007669"/>
    <property type="project" value="TreeGrafter"/>
</dbReference>
<protein>
    <submittedName>
        <fullName evidence="7">Uncharacterized protein</fullName>
    </submittedName>
</protein>
<sequence>MHKEASFLDDSLTRTGDILTQGFLPDSVSTALTFLLGLGNQQNMNSSCNWSNFGENWQKSRKSDEHKLNSCKRGISVVENNNISSNIEEISRSCFDSCTIKKMHAASSPIKDGFVYKRRKMQRNTVALLSGKNAAEVTEENALSDFNLSSSDYHLALHEDSSDDVQAAVYLSSDCQDNERPSFSGRHHLDVHTYDSQLIDHKILESVKKSANNDQISARDVSHSAKGFTNKLCCSSTENCNATNSTFAASKSRVPCASILTVAGEHGGDCSTSGAISLESLDKFESPEEMCIYVLKRHGLLGKSNRNGAYASSENLGSVGSLFSPCKICGISENAVKMLICDDCEEAFHLSCCRPKIKRLPRDEWYCQSCFIKKRKHLVRKNMGTSSGNVGDISESGGPIASMLRDLRPHRSRVRIGEDFQVEVPDWSDKFSNSDDYFDEPKEMDHADFCSFEGWSKSSKSCSIGNWLQCKDEDDNGNICGKWRRAPLFSVQTDDWDCSCAVLWDPVHADCAVPQELDTEEVLKHLKYVEMKIEKYMEDYICIFLCFTLITF</sequence>
<evidence type="ECO:0000259" key="5">
    <source>
        <dbReference type="PROSITE" id="PS50016"/>
    </source>
</evidence>
<comment type="caution">
    <text evidence="7">The sequence shown here is derived from an EMBL/GenBank/DDBJ whole genome shotgun (WGS) entry which is preliminary data.</text>
</comment>
<dbReference type="GO" id="GO:0008623">
    <property type="term" value="C:CHRAC"/>
    <property type="evidence" value="ECO:0007669"/>
    <property type="project" value="TreeGrafter"/>
</dbReference>
<dbReference type="GO" id="GO:0045740">
    <property type="term" value="P:positive regulation of DNA replication"/>
    <property type="evidence" value="ECO:0007669"/>
    <property type="project" value="TreeGrafter"/>
</dbReference>
<dbReference type="InterPro" id="IPR011124">
    <property type="entry name" value="Znf_CW"/>
</dbReference>
<name>A0AAV7HBA0_DENCH</name>
<feature type="domain" description="CW-type" evidence="6">
    <location>
        <begin position="461"/>
        <end position="519"/>
    </location>
</feature>
<dbReference type="Gene3D" id="3.30.40.10">
    <property type="entry name" value="Zinc/RING finger domain, C3HC4 (zinc finger)"/>
    <property type="match status" value="1"/>
</dbReference>
<dbReference type="InterPro" id="IPR047171">
    <property type="entry name" value="BAZ1A"/>
</dbReference>
<dbReference type="PROSITE" id="PS01359">
    <property type="entry name" value="ZF_PHD_1"/>
    <property type="match status" value="1"/>
</dbReference>
<dbReference type="Gene3D" id="3.30.40.100">
    <property type="match status" value="1"/>
</dbReference>
<dbReference type="GO" id="GO:0003677">
    <property type="term" value="F:DNA binding"/>
    <property type="evidence" value="ECO:0007669"/>
    <property type="project" value="TreeGrafter"/>
</dbReference>
<dbReference type="FunFam" id="3.30.40.100:FF:000005">
    <property type="entry name" value="uncharacterized protein LOC106759733 isoform X4"/>
    <property type="match status" value="1"/>
</dbReference>
<accession>A0AAV7HBA0</accession>
<dbReference type="PANTHER" id="PTHR46510:SF1">
    <property type="entry name" value="BROMODOMAIN ADJACENT TO ZINC FINGER DOMAIN PROTEIN 1A"/>
    <property type="match status" value="1"/>
</dbReference>
<dbReference type="GO" id="GO:0006355">
    <property type="term" value="P:regulation of DNA-templated transcription"/>
    <property type="evidence" value="ECO:0007669"/>
    <property type="project" value="TreeGrafter"/>
</dbReference>
<keyword evidence="3" id="KW-0862">Zinc</keyword>
<dbReference type="GO" id="GO:0008270">
    <property type="term" value="F:zinc ion binding"/>
    <property type="evidence" value="ECO:0007669"/>
    <property type="project" value="UniProtKB-KW"/>
</dbReference>
<dbReference type="GO" id="GO:0006338">
    <property type="term" value="P:chromatin remodeling"/>
    <property type="evidence" value="ECO:0007669"/>
    <property type="project" value="InterPro"/>
</dbReference>
<reference evidence="7 8" key="1">
    <citation type="journal article" date="2021" name="Hortic Res">
        <title>Chromosome-scale assembly of the Dendrobium chrysotoxum genome enhances the understanding of orchid evolution.</title>
        <authorList>
            <person name="Zhang Y."/>
            <person name="Zhang G.Q."/>
            <person name="Zhang D."/>
            <person name="Liu X.D."/>
            <person name="Xu X.Y."/>
            <person name="Sun W.H."/>
            <person name="Yu X."/>
            <person name="Zhu X."/>
            <person name="Wang Z.W."/>
            <person name="Zhao X."/>
            <person name="Zhong W.Y."/>
            <person name="Chen H."/>
            <person name="Yin W.L."/>
            <person name="Huang T."/>
            <person name="Niu S.C."/>
            <person name="Liu Z.J."/>
        </authorList>
    </citation>
    <scope>NUCLEOTIDE SEQUENCE [LARGE SCALE GENOMIC DNA]</scope>
    <source>
        <strain evidence="7">Lindl</strain>
    </source>
</reference>
<dbReference type="InterPro" id="IPR001965">
    <property type="entry name" value="Znf_PHD"/>
</dbReference>
<gene>
    <name evidence="7" type="ORF">IEQ34_006299</name>
</gene>
<dbReference type="PROSITE" id="PS51050">
    <property type="entry name" value="ZF_CW"/>
    <property type="match status" value="1"/>
</dbReference>
<dbReference type="SMART" id="SM00249">
    <property type="entry name" value="PHD"/>
    <property type="match status" value="1"/>
</dbReference>
<dbReference type="InterPro" id="IPR019787">
    <property type="entry name" value="Znf_PHD-finger"/>
</dbReference>